<accession>A0A1E8BS97</accession>
<evidence type="ECO:0000256" key="1">
    <source>
        <dbReference type="SAM" id="Phobius"/>
    </source>
</evidence>
<protein>
    <submittedName>
        <fullName evidence="2">Uncharacterized protein</fullName>
    </submittedName>
</protein>
<keyword evidence="1" id="KW-1133">Transmembrane helix</keyword>
<sequence length="62" mass="7359">MPFGYDVEVEKVHYLLIHIEWIVRFEEINLAAMLLQNHVFFVLPIVFVWGTLEENIFVILAV</sequence>
<name>A0A1E8BS97_BACMY</name>
<gene>
    <name evidence="2" type="ORF">BWGOE11_15480</name>
</gene>
<dbReference type="AlphaFoldDB" id="A0A1E8BS97"/>
<evidence type="ECO:0000313" key="2">
    <source>
        <dbReference type="EMBL" id="OFD98182.1"/>
    </source>
</evidence>
<organism evidence="2 3">
    <name type="scientific">Bacillus mycoides</name>
    <dbReference type="NCBI Taxonomy" id="1405"/>
    <lineage>
        <taxon>Bacteria</taxon>
        <taxon>Bacillati</taxon>
        <taxon>Bacillota</taxon>
        <taxon>Bacilli</taxon>
        <taxon>Bacillales</taxon>
        <taxon>Bacillaceae</taxon>
        <taxon>Bacillus</taxon>
        <taxon>Bacillus cereus group</taxon>
    </lineage>
</organism>
<dbReference type="EMBL" id="LXLX01000021">
    <property type="protein sequence ID" value="OFD98182.1"/>
    <property type="molecule type" value="Genomic_DNA"/>
</dbReference>
<keyword evidence="1" id="KW-0812">Transmembrane</keyword>
<proteinExistence type="predicted"/>
<reference evidence="2 3" key="1">
    <citation type="submission" date="2016-05" db="EMBL/GenBank/DDBJ databases">
        <title>Bacillus thuringiensis and Bacillus weihenstephanensis as novel biocontrol agents of wilt causing Verticillium species.</title>
        <authorList>
            <person name="Hollensteiner J."/>
            <person name="Wemheuer F."/>
            <person name="Harting R."/>
            <person name="Kolarzyk A."/>
            <person name="Diaz-Valerio S."/>
            <person name="Poehlein A."/>
            <person name="Brzuszkiewicz E."/>
            <person name="Nesemann K."/>
            <person name="Braus-Stromeyer S."/>
            <person name="Braus G."/>
            <person name="Daniel R."/>
            <person name="Liesegang H."/>
        </authorList>
    </citation>
    <scope>NUCLEOTIDE SEQUENCE [LARGE SCALE GENOMIC DNA]</scope>
    <source>
        <strain evidence="2 3">GOE11</strain>
    </source>
</reference>
<comment type="caution">
    <text evidence="2">The sequence shown here is derived from an EMBL/GenBank/DDBJ whole genome shotgun (WGS) entry which is preliminary data.</text>
</comment>
<feature type="transmembrane region" description="Helical" evidence="1">
    <location>
        <begin position="39"/>
        <end position="61"/>
    </location>
</feature>
<keyword evidence="1" id="KW-0472">Membrane</keyword>
<evidence type="ECO:0000313" key="3">
    <source>
        <dbReference type="Proteomes" id="UP000175835"/>
    </source>
</evidence>
<dbReference type="Proteomes" id="UP000175835">
    <property type="component" value="Unassembled WGS sequence"/>
</dbReference>